<feature type="compositionally biased region" description="Basic and acidic residues" evidence="1">
    <location>
        <begin position="277"/>
        <end position="286"/>
    </location>
</feature>
<accession>A0ABQ3Z2T6</accession>
<evidence type="ECO:0000256" key="1">
    <source>
        <dbReference type="SAM" id="MobiDB-lite"/>
    </source>
</evidence>
<dbReference type="Proteomes" id="UP000637628">
    <property type="component" value="Unassembled WGS sequence"/>
</dbReference>
<reference evidence="2 3" key="1">
    <citation type="submission" date="2021-01" db="EMBL/GenBank/DDBJ databases">
        <title>Whole genome shotgun sequence of Actinoplanes durhamensis NBRC 14914.</title>
        <authorList>
            <person name="Komaki H."/>
            <person name="Tamura T."/>
        </authorList>
    </citation>
    <scope>NUCLEOTIDE SEQUENCE [LARGE SCALE GENOMIC DNA]</scope>
    <source>
        <strain evidence="2 3">NBRC 14914</strain>
    </source>
</reference>
<dbReference type="EMBL" id="BOML01000043">
    <property type="protein sequence ID" value="GIE04152.1"/>
    <property type="molecule type" value="Genomic_DNA"/>
</dbReference>
<name>A0ABQ3Z2T6_9ACTN</name>
<sequence>MFTGLFDDAALFPPGNAPLDEAIPAHRSLRARFGDLVGPFVTPASRLPQLLAYAVEDAPLDLALIAAPDELASALRAADRPGLRVAAVEIPVQSTAPDARDTVKILDDVLPPDVPAYVELAWHARHVVEVLAGTRYRAKLRTGGLRADLFPAPAALADAMAACAARDVAFKCTAGLHHAIRHTDPATGFEHHGFLNVLLAAAALGDGESVVIAEGHLEADYGPGIAAAVRALSPAQATEARRLFTSFGTCSVLEPIADLTVLGLLPDPAEPDPAEPDPTHADRSAA</sequence>
<evidence type="ECO:0000313" key="3">
    <source>
        <dbReference type="Proteomes" id="UP000637628"/>
    </source>
</evidence>
<gene>
    <name evidence="2" type="ORF">Adu01nite_55020</name>
</gene>
<protein>
    <submittedName>
        <fullName evidence="2">Uncharacterized protein</fullName>
    </submittedName>
</protein>
<comment type="caution">
    <text evidence="2">The sequence shown here is derived from an EMBL/GenBank/DDBJ whole genome shotgun (WGS) entry which is preliminary data.</text>
</comment>
<evidence type="ECO:0000313" key="2">
    <source>
        <dbReference type="EMBL" id="GIE04152.1"/>
    </source>
</evidence>
<feature type="region of interest" description="Disordered" evidence="1">
    <location>
        <begin position="265"/>
        <end position="286"/>
    </location>
</feature>
<organism evidence="2 3">
    <name type="scientific">Paractinoplanes durhamensis</name>
    <dbReference type="NCBI Taxonomy" id="113563"/>
    <lineage>
        <taxon>Bacteria</taxon>
        <taxon>Bacillati</taxon>
        <taxon>Actinomycetota</taxon>
        <taxon>Actinomycetes</taxon>
        <taxon>Micromonosporales</taxon>
        <taxon>Micromonosporaceae</taxon>
        <taxon>Paractinoplanes</taxon>
    </lineage>
</organism>
<proteinExistence type="predicted"/>
<keyword evidence="3" id="KW-1185">Reference proteome</keyword>